<organism evidence="2 3">
    <name type="scientific">Methylosinus trichosporium (strain ATCC 35070 / NCIMB 11131 / UNIQEM 75 / OB3b)</name>
    <dbReference type="NCBI Taxonomy" id="595536"/>
    <lineage>
        <taxon>Bacteria</taxon>
        <taxon>Pseudomonadati</taxon>
        <taxon>Pseudomonadota</taxon>
        <taxon>Alphaproteobacteria</taxon>
        <taxon>Hyphomicrobiales</taxon>
        <taxon>Methylocystaceae</taxon>
        <taxon>Methylosinus</taxon>
    </lineage>
</organism>
<evidence type="ECO:0000313" key="3">
    <source>
        <dbReference type="Proteomes" id="UP000230709"/>
    </source>
</evidence>
<reference evidence="3" key="1">
    <citation type="submission" date="2017-10" db="EMBL/GenBank/DDBJ databases">
        <title>Completed PacBio SMRT sequence of Methylosinus trichosporium OB3b reveals presence of a third large plasmid.</title>
        <authorList>
            <person name="Charles T.C."/>
            <person name="Lynch M.D.J."/>
            <person name="Heil J.R."/>
            <person name="Cheng J."/>
        </authorList>
    </citation>
    <scope>NUCLEOTIDE SEQUENCE [LARGE SCALE GENOMIC DNA]</scope>
    <source>
        <strain evidence="3">OB3b</strain>
    </source>
</reference>
<gene>
    <name evidence="2" type="ORF">CQW49_01120</name>
</gene>
<dbReference type="Proteomes" id="UP000230709">
    <property type="component" value="Chromosome"/>
</dbReference>
<sequence>MRAEMRRAHQRNTSPQQRRATNAERLRVAPRRGATIETTASTSNASHAHDRTTMRSNGSSLRERRSILCFSSK</sequence>
<feature type="compositionally biased region" description="Polar residues" evidence="1">
    <location>
        <begin position="11"/>
        <end position="20"/>
    </location>
</feature>
<proteinExistence type="predicted"/>
<protein>
    <submittedName>
        <fullName evidence="2">Uncharacterized protein</fullName>
    </submittedName>
</protein>
<accession>A0A2D2CVI0</accession>
<name>A0A2D2CVI0_METT3</name>
<feature type="compositionally biased region" description="Polar residues" evidence="1">
    <location>
        <begin position="36"/>
        <end position="46"/>
    </location>
</feature>
<keyword evidence="3" id="KW-1185">Reference proteome</keyword>
<dbReference type="KEGG" id="mtw:CQW49_01120"/>
<dbReference type="AlphaFoldDB" id="A0A2D2CVI0"/>
<evidence type="ECO:0000313" key="2">
    <source>
        <dbReference type="EMBL" id="ATQ66649.1"/>
    </source>
</evidence>
<feature type="region of interest" description="Disordered" evidence="1">
    <location>
        <begin position="1"/>
        <end position="73"/>
    </location>
</feature>
<evidence type="ECO:0000256" key="1">
    <source>
        <dbReference type="SAM" id="MobiDB-lite"/>
    </source>
</evidence>
<dbReference type="EMBL" id="CP023737">
    <property type="protein sequence ID" value="ATQ66649.1"/>
    <property type="molecule type" value="Genomic_DNA"/>
</dbReference>